<keyword evidence="2" id="KW-1133">Transmembrane helix</keyword>
<feature type="transmembrane region" description="Helical" evidence="2">
    <location>
        <begin position="58"/>
        <end position="79"/>
    </location>
</feature>
<dbReference type="AlphaFoldDB" id="A0ABD6BMX5"/>
<dbReference type="RefSeq" id="WP_267645373.1">
    <property type="nucleotide sequence ID" value="NZ_JANHGR010000001.1"/>
</dbReference>
<name>A0ABD6BMX5_9EURY</name>
<protein>
    <submittedName>
        <fullName evidence="3">Uncharacterized protein</fullName>
    </submittedName>
</protein>
<feature type="compositionally biased region" description="Basic and acidic residues" evidence="1">
    <location>
        <begin position="25"/>
        <end position="42"/>
    </location>
</feature>
<evidence type="ECO:0000256" key="2">
    <source>
        <dbReference type="SAM" id="Phobius"/>
    </source>
</evidence>
<evidence type="ECO:0000313" key="3">
    <source>
        <dbReference type="EMBL" id="MFD1566108.1"/>
    </source>
</evidence>
<keyword evidence="4" id="KW-1185">Reference proteome</keyword>
<evidence type="ECO:0000313" key="4">
    <source>
        <dbReference type="Proteomes" id="UP001597139"/>
    </source>
</evidence>
<sequence length="80" mass="8523">MFVLFLGGLVLVTFTLGASNVRRPAPSEHHRGGSVDFDAHPEEHPNKRRYLAIDRIGALYGLGLVVFGGAAFTMGGSLAL</sequence>
<reference evidence="3 4" key="1">
    <citation type="journal article" date="2019" name="Int. J. Syst. Evol. Microbiol.">
        <title>The Global Catalogue of Microorganisms (GCM) 10K type strain sequencing project: providing services to taxonomists for standard genome sequencing and annotation.</title>
        <authorList>
            <consortium name="The Broad Institute Genomics Platform"/>
            <consortium name="The Broad Institute Genome Sequencing Center for Infectious Disease"/>
            <person name="Wu L."/>
            <person name="Ma J."/>
        </authorList>
    </citation>
    <scope>NUCLEOTIDE SEQUENCE [LARGE SCALE GENOMIC DNA]</scope>
    <source>
        <strain evidence="3 4">CGMCC 1.12859</strain>
    </source>
</reference>
<feature type="region of interest" description="Disordered" evidence="1">
    <location>
        <begin position="23"/>
        <end position="42"/>
    </location>
</feature>
<keyword evidence="2" id="KW-0812">Transmembrane</keyword>
<evidence type="ECO:0000256" key="1">
    <source>
        <dbReference type="SAM" id="MobiDB-lite"/>
    </source>
</evidence>
<keyword evidence="2" id="KW-0472">Membrane</keyword>
<accession>A0ABD6BMX5</accession>
<comment type="caution">
    <text evidence="3">The sequence shown here is derived from an EMBL/GenBank/DDBJ whole genome shotgun (WGS) entry which is preliminary data.</text>
</comment>
<proteinExistence type="predicted"/>
<dbReference type="Proteomes" id="UP001597139">
    <property type="component" value="Unassembled WGS sequence"/>
</dbReference>
<gene>
    <name evidence="3" type="ORF">ACFSAU_01250</name>
</gene>
<organism evidence="3 4">
    <name type="scientific">Halolamina litorea</name>
    <dbReference type="NCBI Taxonomy" id="1515593"/>
    <lineage>
        <taxon>Archaea</taxon>
        <taxon>Methanobacteriati</taxon>
        <taxon>Methanobacteriota</taxon>
        <taxon>Stenosarchaea group</taxon>
        <taxon>Halobacteria</taxon>
        <taxon>Halobacteriales</taxon>
        <taxon>Haloferacaceae</taxon>
    </lineage>
</organism>
<dbReference type="EMBL" id="JBHUCZ010000001">
    <property type="protein sequence ID" value="MFD1566108.1"/>
    <property type="molecule type" value="Genomic_DNA"/>
</dbReference>